<organism evidence="1 2">
    <name type="scientific">Shigella dysenteriae 1617</name>
    <dbReference type="NCBI Taxonomy" id="754093"/>
    <lineage>
        <taxon>Bacteria</taxon>
        <taxon>Pseudomonadati</taxon>
        <taxon>Pseudomonadota</taxon>
        <taxon>Gammaproteobacteria</taxon>
        <taxon>Enterobacterales</taxon>
        <taxon>Enterobacteriaceae</taxon>
        <taxon>Shigella</taxon>
    </lineage>
</organism>
<sequence>MKYNRRFNTQGVTSVFIFDFYQDISSANVLVTD</sequence>
<dbReference type="Proteomes" id="UP000031647">
    <property type="component" value="Chromosome"/>
</dbReference>
<evidence type="ECO:0000313" key="1">
    <source>
        <dbReference type="EMBL" id="AHA67517.1"/>
    </source>
</evidence>
<name>A0A0A6ZZX9_SHIDY</name>
<gene>
    <name evidence="1" type="ORF">Asd1617_04690</name>
</gene>
<evidence type="ECO:0000313" key="2">
    <source>
        <dbReference type="Proteomes" id="UP000031647"/>
    </source>
</evidence>
<accession>A0A0A6ZZX9</accession>
<dbReference type="PATRIC" id="fig|754093.4.peg.4571"/>
<dbReference type="HOGENOM" id="CLU_3383791_0_0_6"/>
<dbReference type="AlphaFoldDB" id="A0A0A6ZZX9"/>
<reference evidence="1 2" key="1">
    <citation type="submission" date="2013-09" db="EMBL/GenBank/DDBJ databases">
        <title>Comparative genomics of Sd1617 to representative strains in evaluating its pathogenesis.</title>
        <authorList>
            <person name="Aksomboon Vongsawan A."/>
            <person name="Kapatral V."/>
            <person name="Vaisvil B."/>
            <person name="Serichantalergs O."/>
            <person name="Hale T.L."/>
            <person name="Mason C.J."/>
        </authorList>
    </citation>
    <scope>NUCLEOTIDE SEQUENCE [LARGE SCALE GENOMIC DNA]</scope>
    <source>
        <strain evidence="1 2">1617</strain>
    </source>
</reference>
<dbReference type="KEGG" id="sdz:Asd1617_04690"/>
<protein>
    <submittedName>
        <fullName evidence="1">Uncharacterized protein</fullName>
    </submittedName>
</protein>
<dbReference type="EMBL" id="CP006736">
    <property type="protein sequence ID" value="AHA67517.1"/>
    <property type="molecule type" value="Genomic_DNA"/>
</dbReference>
<proteinExistence type="predicted"/>